<sequence>MNILLAEYTVSHDPALAPEGRAMLDVLTRSFTKIGYTVYTPEEGKNFAEEITRLGKICDEGLVIAPDHLLAGYTKKLEDVTRSIGCNSFSIAVCANKKRTGQILRSHGIDVPGEVESGKRIVKQISGCGAVGVRITDGPLEDGEFGQEYIEGEHFSISLIGSRVVGETCLYYTGSAPLFLALNRQDIRFGPDGTVSYHGGETPFLHPRKEEMFELASKAVTVLGCQGYVGIDLVVTPGRIVIVDVNPRPTTSIVGIAACMEEEIGQLILDASYGKAPASVHLNGHARFTADGKVTYDRC</sequence>
<dbReference type="Gene3D" id="3.40.50.11770">
    <property type="match status" value="1"/>
</dbReference>
<dbReference type="GO" id="GO:0046872">
    <property type="term" value="F:metal ion binding"/>
    <property type="evidence" value="ECO:0007669"/>
    <property type="project" value="InterPro"/>
</dbReference>
<dbReference type="InterPro" id="IPR011761">
    <property type="entry name" value="ATP-grasp"/>
</dbReference>
<dbReference type="OrthoDB" id="133985at2157"/>
<comment type="caution">
    <text evidence="3">The sequence shown here is derived from an EMBL/GenBank/DDBJ whole genome shotgun (WGS) entry which is preliminary data.</text>
</comment>
<dbReference type="Gene3D" id="2.30.36.100">
    <property type="match status" value="1"/>
</dbReference>
<evidence type="ECO:0000313" key="3">
    <source>
        <dbReference type="EMBL" id="PWR75005.1"/>
    </source>
</evidence>
<dbReference type="GeneID" id="97611113"/>
<evidence type="ECO:0000313" key="4">
    <source>
        <dbReference type="Proteomes" id="UP000245934"/>
    </source>
</evidence>
<dbReference type="PIRSF" id="PIRSF016766">
    <property type="entry name" value="UCP016766_ATPgrasp"/>
    <property type="match status" value="1"/>
</dbReference>
<dbReference type="Proteomes" id="UP000245934">
    <property type="component" value="Unassembled WGS sequence"/>
</dbReference>
<gene>
    <name evidence="3" type="ORF">DLD82_07225</name>
</gene>
<dbReference type="SUPFAM" id="SSF56059">
    <property type="entry name" value="Glutathione synthetase ATP-binding domain-like"/>
    <property type="match status" value="1"/>
</dbReference>
<evidence type="ECO:0000259" key="2">
    <source>
        <dbReference type="PROSITE" id="PS50975"/>
    </source>
</evidence>
<dbReference type="PROSITE" id="PS50975">
    <property type="entry name" value="ATP_GRASP"/>
    <property type="match status" value="1"/>
</dbReference>
<reference evidence="3 4" key="1">
    <citation type="submission" date="2018-05" db="EMBL/GenBank/DDBJ databases">
        <title>Draft genome of Methanospirillum stamsii Pt1.</title>
        <authorList>
            <person name="Dueholm M.S."/>
            <person name="Nielsen P.H."/>
            <person name="Bakmann L.F."/>
            <person name="Otzen D.E."/>
        </authorList>
    </citation>
    <scope>NUCLEOTIDE SEQUENCE [LARGE SCALE GENOMIC DNA]</scope>
    <source>
        <strain evidence="3 4">Pt1</strain>
    </source>
</reference>
<feature type="domain" description="ATP-grasp" evidence="2">
    <location>
        <begin position="210"/>
        <end position="273"/>
    </location>
</feature>
<keyword evidence="4" id="KW-1185">Reference proteome</keyword>
<organism evidence="3 4">
    <name type="scientific">Methanospirillum stamsii</name>
    <dbReference type="NCBI Taxonomy" id="1277351"/>
    <lineage>
        <taxon>Archaea</taxon>
        <taxon>Methanobacteriati</taxon>
        <taxon>Methanobacteriota</taxon>
        <taxon>Stenosarchaea group</taxon>
        <taxon>Methanomicrobia</taxon>
        <taxon>Methanomicrobiales</taxon>
        <taxon>Methanospirillaceae</taxon>
        <taxon>Methanospirillum</taxon>
    </lineage>
</organism>
<dbReference type="InterPro" id="IPR003806">
    <property type="entry name" value="ATP-grasp_PylC-type"/>
</dbReference>
<keyword evidence="1" id="KW-0067">ATP-binding</keyword>
<accession>A0A2V2N8V8</accession>
<keyword evidence="1" id="KW-0547">Nucleotide-binding</keyword>
<proteinExistence type="predicted"/>
<dbReference type="Pfam" id="PF02655">
    <property type="entry name" value="ATP-grasp_3"/>
    <property type="match status" value="1"/>
</dbReference>
<dbReference type="Gene3D" id="3.30.470.20">
    <property type="entry name" value="ATP-grasp fold, B domain"/>
    <property type="match status" value="1"/>
</dbReference>
<dbReference type="EMBL" id="QGMZ01000014">
    <property type="protein sequence ID" value="PWR75005.1"/>
    <property type="molecule type" value="Genomic_DNA"/>
</dbReference>
<protein>
    <submittedName>
        <fullName evidence="3">ATP-utilizing enzyme (ATP-grasp superfamily)</fullName>
    </submittedName>
</protein>
<dbReference type="RefSeq" id="WP_109940438.1">
    <property type="nucleotide sequence ID" value="NZ_CP176366.1"/>
</dbReference>
<dbReference type="InterPro" id="IPR024710">
    <property type="entry name" value="MfnD"/>
</dbReference>
<dbReference type="GO" id="GO:0005524">
    <property type="term" value="F:ATP binding"/>
    <property type="evidence" value="ECO:0007669"/>
    <property type="project" value="UniProtKB-UniRule"/>
</dbReference>
<dbReference type="AlphaFoldDB" id="A0A2V2N8V8"/>
<name>A0A2V2N8V8_9EURY</name>
<evidence type="ECO:0000256" key="1">
    <source>
        <dbReference type="PROSITE-ProRule" id="PRU00409"/>
    </source>
</evidence>